<accession>A0A433DM98</accession>
<reference evidence="1 2" key="1">
    <citation type="journal article" date="2018" name="New Phytol.">
        <title>Phylogenomics of Endogonaceae and evolution of mycorrhizas within Mucoromycota.</title>
        <authorList>
            <person name="Chang Y."/>
            <person name="Desiro A."/>
            <person name="Na H."/>
            <person name="Sandor L."/>
            <person name="Lipzen A."/>
            <person name="Clum A."/>
            <person name="Barry K."/>
            <person name="Grigoriev I.V."/>
            <person name="Martin F.M."/>
            <person name="Stajich J.E."/>
            <person name="Smith M.E."/>
            <person name="Bonito G."/>
            <person name="Spatafora J.W."/>
        </authorList>
    </citation>
    <scope>NUCLEOTIDE SEQUENCE [LARGE SCALE GENOMIC DNA]</scope>
    <source>
        <strain evidence="1 2">GMNB39</strain>
    </source>
</reference>
<evidence type="ECO:0000313" key="2">
    <source>
        <dbReference type="Proteomes" id="UP000268093"/>
    </source>
</evidence>
<proteinExistence type="predicted"/>
<keyword evidence="2" id="KW-1185">Reference proteome</keyword>
<name>A0A433DM98_9FUNG</name>
<comment type="caution">
    <text evidence="1">The sequence shown here is derived from an EMBL/GenBank/DDBJ whole genome shotgun (WGS) entry which is preliminary data.</text>
</comment>
<evidence type="ECO:0000313" key="1">
    <source>
        <dbReference type="EMBL" id="RUP51816.1"/>
    </source>
</evidence>
<dbReference type="EMBL" id="RBNI01000435">
    <property type="protein sequence ID" value="RUP51816.1"/>
    <property type="molecule type" value="Genomic_DNA"/>
</dbReference>
<dbReference type="Proteomes" id="UP000268093">
    <property type="component" value="Unassembled WGS sequence"/>
</dbReference>
<organism evidence="1 2">
    <name type="scientific">Jimgerdemannia flammicorona</name>
    <dbReference type="NCBI Taxonomy" id="994334"/>
    <lineage>
        <taxon>Eukaryota</taxon>
        <taxon>Fungi</taxon>
        <taxon>Fungi incertae sedis</taxon>
        <taxon>Mucoromycota</taxon>
        <taxon>Mucoromycotina</taxon>
        <taxon>Endogonomycetes</taxon>
        <taxon>Endogonales</taxon>
        <taxon>Endogonaceae</taxon>
        <taxon>Jimgerdemannia</taxon>
    </lineage>
</organism>
<dbReference type="AlphaFoldDB" id="A0A433DM98"/>
<sequence>MQHDVALDPQAHDQVRPDQHLPVLKFFATTTDNIQKWDNLRDLGNREASPQLLDLLVALLIAQGHPYTMSFSRTCTTLQGKDAATQCAD</sequence>
<protein>
    <submittedName>
        <fullName evidence="1">Uncharacterized protein</fullName>
    </submittedName>
</protein>
<gene>
    <name evidence="1" type="ORF">BC936DRAFT_145555</name>
</gene>